<feature type="region of interest" description="Disordered" evidence="1">
    <location>
        <begin position="1"/>
        <end position="23"/>
    </location>
</feature>
<reference evidence="2 3" key="1">
    <citation type="submission" date="2017-02" db="EMBL/GenBank/DDBJ databases">
        <authorList>
            <person name="Dridi B."/>
        </authorList>
    </citation>
    <scope>NUCLEOTIDE SEQUENCE [LARGE SCALE GENOMIC DNA]</scope>
    <source>
        <strain evidence="2 3">JB380</strain>
    </source>
</reference>
<organism evidence="2 3">
    <name type="scientific">Halomonas citrativorans</name>
    <dbReference type="NCBI Taxonomy" id="2742612"/>
    <lineage>
        <taxon>Bacteria</taxon>
        <taxon>Pseudomonadati</taxon>
        <taxon>Pseudomonadota</taxon>
        <taxon>Gammaproteobacteria</taxon>
        <taxon>Oceanospirillales</taxon>
        <taxon>Halomonadaceae</taxon>
        <taxon>Halomonas</taxon>
    </lineage>
</organism>
<dbReference type="AlphaFoldDB" id="A0A1R4I104"/>
<dbReference type="EMBL" id="FUKM01000046">
    <property type="protein sequence ID" value="SJN13537.1"/>
    <property type="molecule type" value="Genomic_DNA"/>
</dbReference>
<sequence>MQKLHGQKLAEFDPRKHEMAERESLFMRPNASTDLIWASAA</sequence>
<evidence type="ECO:0000256" key="1">
    <source>
        <dbReference type="SAM" id="MobiDB-lite"/>
    </source>
</evidence>
<feature type="compositionally biased region" description="Basic and acidic residues" evidence="1">
    <location>
        <begin position="8"/>
        <end position="23"/>
    </location>
</feature>
<evidence type="ECO:0000313" key="3">
    <source>
        <dbReference type="Proteomes" id="UP000196331"/>
    </source>
</evidence>
<comment type="caution">
    <text evidence="2">The sequence shown here is derived from an EMBL/GenBank/DDBJ whole genome shotgun (WGS) entry which is preliminary data.</text>
</comment>
<accession>A0A1R4I104</accession>
<dbReference type="RefSeq" id="WP_254908610.1">
    <property type="nucleotide sequence ID" value="NZ_FUKM01000046.1"/>
</dbReference>
<protein>
    <submittedName>
        <fullName evidence="2">Formate dehydrogenase related protein</fullName>
    </submittedName>
</protein>
<name>A0A1R4I104_9GAMM</name>
<dbReference type="Proteomes" id="UP000196331">
    <property type="component" value="Unassembled WGS sequence"/>
</dbReference>
<gene>
    <name evidence="2" type="ORF">CZ787_10595</name>
</gene>
<evidence type="ECO:0000313" key="2">
    <source>
        <dbReference type="EMBL" id="SJN13537.1"/>
    </source>
</evidence>
<proteinExistence type="predicted"/>